<feature type="domain" description="Integral membrane bound transporter" evidence="6">
    <location>
        <begin position="367"/>
        <end position="486"/>
    </location>
</feature>
<protein>
    <submittedName>
        <fullName evidence="7">Membrane protein</fullName>
    </submittedName>
</protein>
<evidence type="ECO:0000256" key="2">
    <source>
        <dbReference type="ARBA" id="ARBA00022692"/>
    </source>
</evidence>
<dbReference type="RefSeq" id="WP_011590919.1">
    <property type="nucleotide sequence ID" value="NC_008261.1"/>
</dbReference>
<keyword evidence="8" id="KW-1185">Reference proteome</keyword>
<dbReference type="Pfam" id="PF13515">
    <property type="entry name" value="FUSC_2"/>
    <property type="match status" value="1"/>
</dbReference>
<feature type="transmembrane region" description="Helical" evidence="5">
    <location>
        <begin position="470"/>
        <end position="492"/>
    </location>
</feature>
<evidence type="ECO:0000313" key="7">
    <source>
        <dbReference type="EMBL" id="ABG85038.1"/>
    </source>
</evidence>
<reference evidence="7 8" key="1">
    <citation type="journal article" date="2006" name="Genome Res.">
        <title>Skewed genomic variability in strains of the toxigenic bacterial pathogen, Clostridium perfringens.</title>
        <authorList>
            <person name="Myers G.S."/>
            <person name="Rasko D.A."/>
            <person name="Cheung J.K."/>
            <person name="Ravel J."/>
            <person name="Seshadri R."/>
            <person name="Deboy R.T."/>
            <person name="Ren Q."/>
            <person name="Varga J."/>
            <person name="Awad M.M."/>
            <person name="Brinkac L.M."/>
            <person name="Daugherty S.C."/>
            <person name="Haft D.H."/>
            <person name="Dodson R.J."/>
            <person name="Madupu R."/>
            <person name="Nelson W.C."/>
            <person name="Rosovitz M.J."/>
            <person name="Sullivan S.A."/>
            <person name="Khouri H."/>
            <person name="Dimitrov G.I."/>
            <person name="Watkins K.L."/>
            <person name="Mulligan S."/>
            <person name="Benton J."/>
            <person name="Radune D."/>
            <person name="Fisher D.J."/>
            <person name="Atkins H.S."/>
            <person name="Hiscox T."/>
            <person name="Jost B.H."/>
            <person name="Billington S.J."/>
            <person name="Songer J.G."/>
            <person name="McClane B.A."/>
            <person name="Titball R.W."/>
            <person name="Rood J.I."/>
            <person name="Melville S.B."/>
            <person name="Paulsen I.T."/>
        </authorList>
    </citation>
    <scope>NUCLEOTIDE SEQUENCE [LARGE SCALE GENOMIC DNA]</scope>
    <source>
        <strain evidence="8">ATCC 13124 / DSM 756 / JCM 1290 / NCIMB 6125 / NCTC 8237 / S 107 / Type A</strain>
    </source>
</reference>
<evidence type="ECO:0000256" key="4">
    <source>
        <dbReference type="ARBA" id="ARBA00023136"/>
    </source>
</evidence>
<dbReference type="PaxDb" id="195103-CPF_1877"/>
<accession>A0A0H2YW96</accession>
<feature type="transmembrane region" description="Helical" evidence="5">
    <location>
        <begin position="445"/>
        <end position="464"/>
    </location>
</feature>
<dbReference type="Proteomes" id="UP000001823">
    <property type="component" value="Chromosome"/>
</dbReference>
<dbReference type="STRING" id="195103.CPF_1877"/>
<comment type="subcellular location">
    <subcellularLocation>
        <location evidence="1">Membrane</location>
        <topology evidence="1">Multi-pass membrane protein</topology>
    </subcellularLocation>
</comment>
<dbReference type="HOGENOM" id="CLU_029333_0_0_9"/>
<dbReference type="AlphaFoldDB" id="A0A0H2YW96"/>
<feature type="transmembrane region" description="Helical" evidence="5">
    <location>
        <begin position="409"/>
        <end position="438"/>
    </location>
</feature>
<keyword evidence="2 5" id="KW-0812">Transmembrane</keyword>
<dbReference type="KEGG" id="cpf:CPF_1877"/>
<dbReference type="InterPro" id="IPR049453">
    <property type="entry name" value="Memb_transporter_dom"/>
</dbReference>
<evidence type="ECO:0000256" key="5">
    <source>
        <dbReference type="SAM" id="Phobius"/>
    </source>
</evidence>
<feature type="transmembrane region" description="Helical" evidence="5">
    <location>
        <begin position="66"/>
        <end position="83"/>
    </location>
</feature>
<feature type="transmembrane region" description="Helical" evidence="5">
    <location>
        <begin position="90"/>
        <end position="113"/>
    </location>
</feature>
<evidence type="ECO:0000256" key="3">
    <source>
        <dbReference type="ARBA" id="ARBA00022989"/>
    </source>
</evidence>
<dbReference type="eggNOG" id="COG1289">
    <property type="taxonomic scope" value="Bacteria"/>
</dbReference>
<gene>
    <name evidence="7" type="ordered locus">CPF_1877</name>
</gene>
<keyword evidence="3 5" id="KW-1133">Transmembrane helix</keyword>
<proteinExistence type="predicted"/>
<evidence type="ECO:0000259" key="6">
    <source>
        <dbReference type="Pfam" id="PF13515"/>
    </source>
</evidence>
<feature type="transmembrane region" description="Helical" evidence="5">
    <location>
        <begin position="21"/>
        <end position="46"/>
    </location>
</feature>
<feature type="transmembrane region" description="Helical" evidence="5">
    <location>
        <begin position="356"/>
        <end position="374"/>
    </location>
</feature>
<sequence>MIDKVIKKYNLDVDSMKREGTIACLTFLASWIFFGINNAILAYPIALTSSILLKENFKINPLEKTIRLLFLYCFIVVLSFLASNHFLLGIIINFFTIFFIAYKLSVAYTPLLYKPFLMLYVFTYFYKVDFQGLPRRLLSIFFGFSLIIIFHLFLNKLSYKSLIKDNINKSLFLLENQVDNLIFKSYNSDLQQSISKELTTICYNLYTTRKRKILTNNLGSIQFKIYIILENLNLDLYNLNKLYSKLNYNSALIKSFLKELKKSINILRLYLNDEISYYEIDKQLNRLNRFHEDLPDQFTFFHDLSISVTNLYLYLADMTTLEEGEGYKSYDLWKNTDKNQFKFRDSLHFGTIKLNFALRISLTLSLVLLLSYLFDFTKMSWLGITIMSIMQPYYEETLNKSKDRLKGNLLAIFLVIIILNLFQSQVVHIIVLVCSLYLTYGFKSYYKLSLFTAISAICMASLSYGVNTLAIFRVFYLALGILITFLANKFLFPYNLDQGLKELSLKLIKYVNILAEDLIKNPSKNEEEIINLTIHIKLMCNKLTLRNIQKKDKDINRLILLTENLTASLSYYTLLKKDLGLVCGINKDELIKLQSKLQYSLKEKVPLIDIINLLDSTVDSLINCPYSRKVIYNPASNGFIY</sequence>
<evidence type="ECO:0000313" key="8">
    <source>
        <dbReference type="Proteomes" id="UP000001823"/>
    </source>
</evidence>
<evidence type="ECO:0000256" key="1">
    <source>
        <dbReference type="ARBA" id="ARBA00004141"/>
    </source>
</evidence>
<feature type="transmembrane region" description="Helical" evidence="5">
    <location>
        <begin position="133"/>
        <end position="154"/>
    </location>
</feature>
<organism evidence="7 8">
    <name type="scientific">Clostridium perfringens (strain ATCC 13124 / DSM 756 / JCM 1290 / NCIMB 6125 / NCTC 8237 / Type A)</name>
    <dbReference type="NCBI Taxonomy" id="195103"/>
    <lineage>
        <taxon>Bacteria</taxon>
        <taxon>Bacillati</taxon>
        <taxon>Bacillota</taxon>
        <taxon>Clostridia</taxon>
        <taxon>Eubacteriales</taxon>
        <taxon>Clostridiaceae</taxon>
        <taxon>Clostridium</taxon>
    </lineage>
</organism>
<dbReference type="EMBL" id="CP000246">
    <property type="protein sequence ID" value="ABG85038.1"/>
    <property type="molecule type" value="Genomic_DNA"/>
</dbReference>
<keyword evidence="4 5" id="KW-0472">Membrane</keyword>
<dbReference type="GO" id="GO:0016020">
    <property type="term" value="C:membrane"/>
    <property type="evidence" value="ECO:0007669"/>
    <property type="project" value="UniProtKB-SubCell"/>
</dbReference>
<name>A0A0H2YW96_CLOP1</name>